<keyword evidence="8 18" id="KW-0460">Magnesium</keyword>
<dbReference type="InterPro" id="IPR003561">
    <property type="entry name" value="Mutator_MutT"/>
</dbReference>
<dbReference type="Pfam" id="PF14815">
    <property type="entry name" value="NUDIX_4"/>
    <property type="match status" value="1"/>
</dbReference>
<evidence type="ECO:0000256" key="14">
    <source>
        <dbReference type="ARBA" id="ARBA00041592"/>
    </source>
</evidence>
<dbReference type="NCBIfam" id="TIGR00586">
    <property type="entry name" value="mutt"/>
    <property type="match status" value="1"/>
</dbReference>
<dbReference type="GO" id="GO:0044716">
    <property type="term" value="F:8-oxo-GDP phosphatase activity"/>
    <property type="evidence" value="ECO:0007669"/>
    <property type="project" value="TreeGrafter"/>
</dbReference>
<accession>A0A1S1NXM6</accession>
<dbReference type="InterPro" id="IPR036206">
    <property type="entry name" value="ThiamineP_synth_sf"/>
</dbReference>
<evidence type="ECO:0000256" key="8">
    <source>
        <dbReference type="ARBA" id="ARBA00022842"/>
    </source>
</evidence>
<dbReference type="GO" id="GO:0046872">
    <property type="term" value="F:metal ion binding"/>
    <property type="evidence" value="ECO:0007669"/>
    <property type="project" value="UniProtKB-KW"/>
</dbReference>
<comment type="catalytic activity">
    <reaction evidence="11">
        <text>8-oxo-GTP + H2O = 8-oxo-GMP + diphosphate + H(+)</text>
        <dbReference type="Rhea" id="RHEA:67616"/>
        <dbReference type="ChEBI" id="CHEBI:15377"/>
        <dbReference type="ChEBI" id="CHEBI:15378"/>
        <dbReference type="ChEBI" id="CHEBI:33019"/>
        <dbReference type="ChEBI" id="CHEBI:143553"/>
        <dbReference type="ChEBI" id="CHEBI:145694"/>
    </reaction>
</comment>
<dbReference type="SUPFAM" id="SSF55811">
    <property type="entry name" value="Nudix"/>
    <property type="match status" value="1"/>
</dbReference>
<evidence type="ECO:0000256" key="1">
    <source>
        <dbReference type="ARBA" id="ARBA00001946"/>
    </source>
</evidence>
<evidence type="ECO:0000256" key="7">
    <source>
        <dbReference type="ARBA" id="ARBA00022801"/>
    </source>
</evidence>
<evidence type="ECO:0000256" key="4">
    <source>
        <dbReference type="ARBA" id="ARBA00022705"/>
    </source>
</evidence>
<evidence type="ECO:0000256" key="13">
    <source>
        <dbReference type="ARBA" id="ARBA00040794"/>
    </source>
</evidence>
<keyword evidence="7 19" id="KW-0378">Hydrolase</keyword>
<dbReference type="OrthoDB" id="9810648at2"/>
<organism evidence="19 20">
    <name type="scientific">Kushneria phosphatilytica</name>
    <dbReference type="NCBI Taxonomy" id="657387"/>
    <lineage>
        <taxon>Bacteria</taxon>
        <taxon>Pseudomonadati</taxon>
        <taxon>Pseudomonadota</taxon>
        <taxon>Gammaproteobacteria</taxon>
        <taxon>Oceanospirillales</taxon>
        <taxon>Halomonadaceae</taxon>
        <taxon>Kushneria</taxon>
    </lineage>
</organism>
<feature type="binding site" evidence="17">
    <location>
        <position position="121"/>
    </location>
    <ligand>
        <name>8-oxo-dGTP</name>
        <dbReference type="ChEBI" id="CHEBI:77896"/>
    </ligand>
</feature>
<proteinExistence type="inferred from homology"/>
<keyword evidence="4" id="KW-0235">DNA replication</keyword>
<dbReference type="Gene3D" id="3.20.20.70">
    <property type="entry name" value="Aldolase class I"/>
    <property type="match status" value="1"/>
</dbReference>
<comment type="cofactor">
    <cofactor evidence="1 18">
        <name>Mg(2+)</name>
        <dbReference type="ChEBI" id="CHEBI:18420"/>
    </cofactor>
</comment>
<dbReference type="InterPro" id="IPR000086">
    <property type="entry name" value="NUDIX_hydrolase_dom"/>
</dbReference>
<feature type="binding site" evidence="17">
    <location>
        <position position="25"/>
    </location>
    <ligand>
        <name>8-oxo-dGTP</name>
        <dbReference type="ChEBI" id="CHEBI:77896"/>
    </ligand>
</feature>
<dbReference type="SUPFAM" id="SSF51391">
    <property type="entry name" value="Thiamin phosphate synthase"/>
    <property type="match status" value="1"/>
</dbReference>
<dbReference type="InterPro" id="IPR022998">
    <property type="entry name" value="ThiamineP_synth_TenI"/>
</dbReference>
<dbReference type="GO" id="GO:0044715">
    <property type="term" value="F:8-oxo-dGDP phosphatase activity"/>
    <property type="evidence" value="ECO:0007669"/>
    <property type="project" value="TreeGrafter"/>
</dbReference>
<reference evidence="19 20" key="1">
    <citation type="submission" date="2019-08" db="EMBL/GenBank/DDBJ databases">
        <title>Complete genome sequence of Kushneria sp. YCWA18, a halophilic phosphate-solubilizing bacterium isolated from Daqiao saltern in China.</title>
        <authorList>
            <person name="Du G.-X."/>
            <person name="Qu L.-Y."/>
        </authorList>
    </citation>
    <scope>NUCLEOTIDE SEQUENCE [LARGE SCALE GENOMIC DNA]</scope>
    <source>
        <strain evidence="19 20">YCWA18</strain>
    </source>
</reference>
<feature type="binding site" evidence="18">
    <location>
        <position position="39"/>
    </location>
    <ligand>
        <name>Mg(2+)</name>
        <dbReference type="ChEBI" id="CHEBI:18420"/>
    </ligand>
</feature>
<dbReference type="PROSITE" id="PS51462">
    <property type="entry name" value="NUDIX"/>
    <property type="match status" value="1"/>
</dbReference>
<evidence type="ECO:0000256" key="6">
    <source>
        <dbReference type="ARBA" id="ARBA00022763"/>
    </source>
</evidence>
<dbReference type="Gene3D" id="3.90.79.10">
    <property type="entry name" value="Nucleoside Triphosphate Pyrophosphohydrolase"/>
    <property type="match status" value="1"/>
</dbReference>
<evidence type="ECO:0000256" key="18">
    <source>
        <dbReference type="PIRSR" id="PIRSR603561-2"/>
    </source>
</evidence>
<dbReference type="PROSITE" id="PS00893">
    <property type="entry name" value="NUDIX_BOX"/>
    <property type="match status" value="1"/>
</dbReference>
<evidence type="ECO:0000256" key="5">
    <source>
        <dbReference type="ARBA" id="ARBA00022723"/>
    </source>
</evidence>
<evidence type="ECO:0000256" key="11">
    <source>
        <dbReference type="ARBA" id="ARBA00036904"/>
    </source>
</evidence>
<evidence type="ECO:0000313" key="20">
    <source>
        <dbReference type="Proteomes" id="UP000322553"/>
    </source>
</evidence>
<dbReference type="InterPro" id="IPR013785">
    <property type="entry name" value="Aldolase_TIM"/>
</dbReference>
<dbReference type="Pfam" id="PF02581">
    <property type="entry name" value="TMP-TENI"/>
    <property type="match status" value="1"/>
</dbReference>
<evidence type="ECO:0000256" key="3">
    <source>
        <dbReference type="ARBA" id="ARBA00022457"/>
    </source>
</evidence>
<dbReference type="GO" id="GO:0009228">
    <property type="term" value="P:thiamine biosynthetic process"/>
    <property type="evidence" value="ECO:0007669"/>
    <property type="project" value="UniProtKB-KW"/>
</dbReference>
<dbReference type="CDD" id="cd00564">
    <property type="entry name" value="TMP_TenI"/>
    <property type="match status" value="1"/>
</dbReference>
<dbReference type="AlphaFoldDB" id="A0A1S1NXM6"/>
<dbReference type="GO" id="GO:0006281">
    <property type="term" value="P:DNA repair"/>
    <property type="evidence" value="ECO:0007669"/>
    <property type="project" value="UniProtKB-KW"/>
</dbReference>
<dbReference type="InterPro" id="IPR047127">
    <property type="entry name" value="MutT-like"/>
</dbReference>
<dbReference type="PANTHER" id="PTHR47707:SF1">
    <property type="entry name" value="NUDIX HYDROLASE FAMILY PROTEIN"/>
    <property type="match status" value="1"/>
</dbReference>
<evidence type="ECO:0000256" key="9">
    <source>
        <dbReference type="ARBA" id="ARBA00023204"/>
    </source>
</evidence>
<dbReference type="GO" id="GO:0035539">
    <property type="term" value="F:8-oxo-7,8-dihydrodeoxyguanosine triphosphate pyrophosphatase activity"/>
    <property type="evidence" value="ECO:0007669"/>
    <property type="project" value="UniProtKB-EC"/>
</dbReference>
<dbReference type="KEGG" id="kuy:FY550_09865"/>
<dbReference type="FunFam" id="3.90.79.10:FF:000014">
    <property type="entry name" value="8-oxo-dGTP diphosphatase MutT"/>
    <property type="match status" value="1"/>
</dbReference>
<keyword evidence="9" id="KW-0234">DNA repair</keyword>
<evidence type="ECO:0000256" key="16">
    <source>
        <dbReference type="ARBA" id="ARBA00042798"/>
    </source>
</evidence>
<dbReference type="EMBL" id="CP043420">
    <property type="protein sequence ID" value="QEL11414.1"/>
    <property type="molecule type" value="Genomic_DNA"/>
</dbReference>
<dbReference type="InterPro" id="IPR020084">
    <property type="entry name" value="NUDIX_hydrolase_CS"/>
</dbReference>
<keyword evidence="20" id="KW-1185">Reference proteome</keyword>
<evidence type="ECO:0000256" key="10">
    <source>
        <dbReference type="ARBA" id="ARBA00035861"/>
    </source>
</evidence>
<comment type="catalytic activity">
    <reaction evidence="10">
        <text>8-oxo-dGTP + H2O = 8-oxo-dGMP + diphosphate + H(+)</text>
        <dbReference type="Rhea" id="RHEA:31575"/>
        <dbReference type="ChEBI" id="CHEBI:15377"/>
        <dbReference type="ChEBI" id="CHEBI:15378"/>
        <dbReference type="ChEBI" id="CHEBI:33019"/>
        <dbReference type="ChEBI" id="CHEBI:63224"/>
        <dbReference type="ChEBI" id="CHEBI:77896"/>
        <dbReference type="EC" id="3.6.1.55"/>
    </reaction>
</comment>
<evidence type="ECO:0000256" key="17">
    <source>
        <dbReference type="PIRSR" id="PIRSR603561-1"/>
    </source>
</evidence>
<dbReference type="PANTHER" id="PTHR47707">
    <property type="entry name" value="8-OXO-DGTP DIPHOSPHATASE"/>
    <property type="match status" value="1"/>
</dbReference>
<gene>
    <name evidence="19" type="ORF">FY550_09865</name>
</gene>
<dbReference type="InterPro" id="IPR015797">
    <property type="entry name" value="NUDIX_hydrolase-like_dom_sf"/>
</dbReference>
<dbReference type="EC" id="3.6.1.55" evidence="12"/>
<dbReference type="NCBIfam" id="NF006530">
    <property type="entry name" value="PRK08999.1"/>
    <property type="match status" value="1"/>
</dbReference>
<evidence type="ECO:0000256" key="2">
    <source>
        <dbReference type="ARBA" id="ARBA00005582"/>
    </source>
</evidence>
<dbReference type="GO" id="GO:0008413">
    <property type="term" value="F:8-oxo-7,8-dihydroguanosine triphosphate pyrophosphatase activity"/>
    <property type="evidence" value="ECO:0007669"/>
    <property type="project" value="InterPro"/>
</dbReference>
<comment type="similarity">
    <text evidence="2">Belongs to the Nudix hydrolase family.</text>
</comment>
<sequence length="320" mass="36052">MPKRRVHVAAAAIFNERGQVLIARRPSIADQGGLWEFPGGKLAPFETGLEALRRELAEELGVTIGRAQPLIRVHHEYPDKHILLDVWETHDYEGEPWGREGQAVRWVEVGDLERYPFPEANHPIIRSVMLPRYYLITGEEEEDAHFERKLARALGEDGIRLVQLRAKTLEADRWQERAERALALCRQHGARLILNGGPELLERIDADGIHLPSTALLGLERRPIAADKWLSASAHDQAQVEQAARVSCDFITLSPLRETPSHPGAITMGWHDFQQLVEYAAMPVYALGGVTRHDSDRARAVGAQGIASIRDYWYPDTVRS</sequence>
<evidence type="ECO:0000256" key="12">
    <source>
        <dbReference type="ARBA" id="ARBA00038905"/>
    </source>
</evidence>
<name>A0A1S1NXM6_9GAMM</name>
<keyword evidence="6" id="KW-0227">DNA damage</keyword>
<dbReference type="Proteomes" id="UP000322553">
    <property type="component" value="Chromosome"/>
</dbReference>
<feature type="binding site" evidence="17">
    <location>
        <begin position="36"/>
        <end position="39"/>
    </location>
    <ligand>
        <name>8-oxo-dGTP</name>
        <dbReference type="ChEBI" id="CHEBI:77896"/>
    </ligand>
</feature>
<dbReference type="GO" id="GO:0006260">
    <property type="term" value="P:DNA replication"/>
    <property type="evidence" value="ECO:0007669"/>
    <property type="project" value="UniProtKB-KW"/>
</dbReference>
<dbReference type="InterPro" id="IPR029119">
    <property type="entry name" value="MutY_C"/>
</dbReference>
<evidence type="ECO:0000256" key="15">
    <source>
        <dbReference type="ARBA" id="ARBA00041979"/>
    </source>
</evidence>
<keyword evidence="5 18" id="KW-0479">Metal-binding</keyword>
<dbReference type="CDD" id="cd03425">
    <property type="entry name" value="NUDIX_MutT_NudA_like"/>
    <property type="match status" value="1"/>
</dbReference>
<feature type="binding site" evidence="18">
    <location>
        <position position="59"/>
    </location>
    <ligand>
        <name>Mg(2+)</name>
        <dbReference type="ChEBI" id="CHEBI:18420"/>
    </ligand>
</feature>
<dbReference type="RefSeq" id="WP_070977755.1">
    <property type="nucleotide sequence ID" value="NZ_CP043420.1"/>
</dbReference>
<keyword evidence="3" id="KW-0515">Mutator protein</keyword>
<protein>
    <recommendedName>
        <fullName evidence="13">8-oxo-dGTP diphosphatase</fullName>
        <ecNumber evidence="12">3.6.1.55</ecNumber>
    </recommendedName>
    <alternativeName>
        <fullName evidence="16">7,8-dihydro-8-oxoguanine-triphosphatase</fullName>
    </alternativeName>
    <alternativeName>
        <fullName evidence="15">Mutator protein MutT</fullName>
    </alternativeName>
    <alternativeName>
        <fullName evidence="14">dGTP pyrophosphohydrolase</fullName>
    </alternativeName>
</protein>
<evidence type="ECO:0000313" key="19">
    <source>
        <dbReference type="EMBL" id="QEL11414.1"/>
    </source>
</evidence>
<dbReference type="STRING" id="657387.BH688_06125"/>